<dbReference type="EMBL" id="JAUOZU010000024">
    <property type="protein sequence ID" value="MDO6967005.1"/>
    <property type="molecule type" value="Genomic_DNA"/>
</dbReference>
<keyword evidence="1" id="KW-0472">Membrane</keyword>
<organism evidence="2 3">
    <name type="scientific">Rhizobium alvei</name>
    <dbReference type="NCBI Taxonomy" id="1132659"/>
    <lineage>
        <taxon>Bacteria</taxon>
        <taxon>Pseudomonadati</taxon>
        <taxon>Pseudomonadota</taxon>
        <taxon>Alphaproteobacteria</taxon>
        <taxon>Hyphomicrobiales</taxon>
        <taxon>Rhizobiaceae</taxon>
        <taxon>Rhizobium/Agrobacterium group</taxon>
        <taxon>Rhizobium</taxon>
    </lineage>
</organism>
<evidence type="ECO:0000256" key="1">
    <source>
        <dbReference type="SAM" id="Phobius"/>
    </source>
</evidence>
<protein>
    <submittedName>
        <fullName evidence="2">Uncharacterized protein</fullName>
    </submittedName>
</protein>
<feature type="transmembrane region" description="Helical" evidence="1">
    <location>
        <begin position="27"/>
        <end position="43"/>
    </location>
</feature>
<reference evidence="2" key="1">
    <citation type="journal article" date="2015" name="Int. J. Syst. Evol. Microbiol.">
        <title>Rhizobium alvei sp. nov., isolated from a freshwater river.</title>
        <authorList>
            <person name="Sheu S.Y."/>
            <person name="Huang H.W."/>
            <person name="Young C.C."/>
            <person name="Chen W.M."/>
        </authorList>
    </citation>
    <scope>NUCLEOTIDE SEQUENCE</scope>
    <source>
        <strain evidence="2">TNR-22</strain>
    </source>
</reference>
<gene>
    <name evidence="2" type="ORF">Q4481_23870</name>
</gene>
<feature type="transmembrane region" description="Helical" evidence="1">
    <location>
        <begin position="102"/>
        <end position="123"/>
    </location>
</feature>
<feature type="transmembrane region" description="Helical" evidence="1">
    <location>
        <begin position="49"/>
        <end position="69"/>
    </location>
</feature>
<accession>A0ABT8YU26</accession>
<proteinExistence type="predicted"/>
<evidence type="ECO:0000313" key="3">
    <source>
        <dbReference type="Proteomes" id="UP001174932"/>
    </source>
</evidence>
<sequence>MSVWQFYLAIGALVALALSYRIPRAFLWVCAMALSFIASVAWQRSELPYYPAAVLAFDAMVCLLIDAFAKERWEAMLFNVYRISVGISILRLFSIIDNTTLYVVTLELCNWAALAVVIGTSLLRRGPVYGNSLWDRWNSYIRRAYTYLRAPRSADHWFKVR</sequence>
<evidence type="ECO:0000313" key="2">
    <source>
        <dbReference type="EMBL" id="MDO6967005.1"/>
    </source>
</evidence>
<dbReference type="Proteomes" id="UP001174932">
    <property type="component" value="Unassembled WGS sequence"/>
</dbReference>
<keyword evidence="1" id="KW-0812">Transmembrane</keyword>
<keyword evidence="1" id="KW-1133">Transmembrane helix</keyword>
<comment type="caution">
    <text evidence="2">The sequence shown here is derived from an EMBL/GenBank/DDBJ whole genome shotgun (WGS) entry which is preliminary data.</text>
</comment>
<keyword evidence="3" id="KW-1185">Reference proteome</keyword>
<dbReference type="RefSeq" id="WP_304378935.1">
    <property type="nucleotide sequence ID" value="NZ_JAUOZU010000024.1"/>
</dbReference>
<name>A0ABT8YU26_9HYPH</name>
<reference evidence="2" key="2">
    <citation type="submission" date="2023-07" db="EMBL/GenBank/DDBJ databases">
        <authorList>
            <person name="Shen H."/>
        </authorList>
    </citation>
    <scope>NUCLEOTIDE SEQUENCE</scope>
    <source>
        <strain evidence="2">TNR-22</strain>
    </source>
</reference>